<dbReference type="PROSITE" id="PS50119">
    <property type="entry name" value="ZF_BBOX"/>
    <property type="match status" value="2"/>
</dbReference>
<keyword evidence="6" id="KW-1185">Reference proteome</keyword>
<feature type="domain" description="B box-type" evidence="4">
    <location>
        <begin position="106"/>
        <end position="142"/>
    </location>
</feature>
<feature type="domain" description="B box-type" evidence="4">
    <location>
        <begin position="50"/>
        <end position="94"/>
    </location>
</feature>
<evidence type="ECO:0000256" key="1">
    <source>
        <dbReference type="PROSITE-ProRule" id="PRU00024"/>
    </source>
</evidence>
<dbReference type="EMBL" id="JAOAOG010000303">
    <property type="protein sequence ID" value="KAJ6231086.1"/>
    <property type="molecule type" value="Genomic_DNA"/>
</dbReference>
<proteinExistence type="predicted"/>
<keyword evidence="2" id="KW-0175">Coiled coil</keyword>
<reference evidence="5" key="1">
    <citation type="submission" date="2022-08" db="EMBL/GenBank/DDBJ databases">
        <title>Novel sulfate-reducing endosymbionts in the free-living metamonad Anaeramoeba.</title>
        <authorList>
            <person name="Jerlstrom-Hultqvist J."/>
            <person name="Cepicka I."/>
            <person name="Gallot-Lavallee L."/>
            <person name="Salas-Leiva D."/>
            <person name="Curtis B.A."/>
            <person name="Zahonova K."/>
            <person name="Pipaliya S."/>
            <person name="Dacks J."/>
            <person name="Roger A.J."/>
        </authorList>
    </citation>
    <scope>NUCLEOTIDE SEQUENCE</scope>
    <source>
        <strain evidence="5">Schooner1</strain>
    </source>
</reference>
<evidence type="ECO:0000256" key="2">
    <source>
        <dbReference type="SAM" id="Coils"/>
    </source>
</evidence>
<dbReference type="SUPFAM" id="SSF57845">
    <property type="entry name" value="B-box zinc-binding domain"/>
    <property type="match status" value="1"/>
</dbReference>
<evidence type="ECO:0000313" key="5">
    <source>
        <dbReference type="EMBL" id="KAJ6231086.1"/>
    </source>
</evidence>
<evidence type="ECO:0000313" key="6">
    <source>
        <dbReference type="Proteomes" id="UP001150062"/>
    </source>
</evidence>
<keyword evidence="1" id="KW-0862">Zinc</keyword>
<feature type="coiled-coil region" evidence="2">
    <location>
        <begin position="237"/>
        <end position="322"/>
    </location>
</feature>
<sequence length="492" mass="58901">MNKPKNSKKKQKTKINNKGKYEKPKRRKKKKKQKNKDPKSLRDIQIPVDPQIPHCEVCEEKKADFYCTKCKVHYCQNCESEVHTSFLKKKHKEFIFQEPYISRKKINSNLCNKHKEELCLYCKDENELICGECYVTCRINNHTMLGLGEYSNEISEKIKIILNKIQNVEIQSKETIQKSLELKNKFKIEIKELSNLIENKSDLLIQKIQKSKINHLDVIKKVGIIADTKFDQIMSINEVKQEEINETKKQIKILKKLKKDKKTIKLIRESKEIIEKSIDKEKEEEGKEEIRRLSQRVKKEEKEEFEEEKEEFEEEKEEFDPKMNLRNIIKLKNENKTAWNPSSRFFGRICGKKIYYRGKHQIKIKIDQCSNSKDDINYIYLGVIKTENIEHFIKSEDYEKTYYFSTVWNKKKIKSRKVKNENGKHTREDYSNELYLKKNDIFEISLDMDQKKISFKFNEKNLGGWENLPEKVNFFTTLCYRKGEEKNQITII</sequence>
<keyword evidence="1" id="KW-0863">Zinc-finger</keyword>
<evidence type="ECO:0000259" key="4">
    <source>
        <dbReference type="PROSITE" id="PS50119"/>
    </source>
</evidence>
<dbReference type="Gene3D" id="2.60.120.920">
    <property type="match status" value="1"/>
</dbReference>
<dbReference type="InterPro" id="IPR043136">
    <property type="entry name" value="B30.2/SPRY_sf"/>
</dbReference>
<keyword evidence="1" id="KW-0479">Metal-binding</keyword>
<evidence type="ECO:0000256" key="3">
    <source>
        <dbReference type="SAM" id="MobiDB-lite"/>
    </source>
</evidence>
<comment type="caution">
    <text evidence="5">The sequence shown here is derived from an EMBL/GenBank/DDBJ whole genome shotgun (WGS) entry which is preliminary data.</text>
</comment>
<dbReference type="Proteomes" id="UP001150062">
    <property type="component" value="Unassembled WGS sequence"/>
</dbReference>
<dbReference type="Gene3D" id="3.30.160.60">
    <property type="entry name" value="Classic Zinc Finger"/>
    <property type="match status" value="1"/>
</dbReference>
<dbReference type="InterPro" id="IPR000315">
    <property type="entry name" value="Znf_B-box"/>
</dbReference>
<gene>
    <name evidence="5" type="ORF">M0813_06184</name>
</gene>
<feature type="compositionally biased region" description="Basic residues" evidence="3">
    <location>
        <begin position="1"/>
        <end position="34"/>
    </location>
</feature>
<accession>A0ABQ8XEK5</accession>
<feature type="region of interest" description="Disordered" evidence="3">
    <location>
        <begin position="1"/>
        <end position="43"/>
    </location>
</feature>
<organism evidence="5 6">
    <name type="scientific">Anaeramoeba flamelloides</name>
    <dbReference type="NCBI Taxonomy" id="1746091"/>
    <lineage>
        <taxon>Eukaryota</taxon>
        <taxon>Metamonada</taxon>
        <taxon>Anaeramoebidae</taxon>
        <taxon>Anaeramoeba</taxon>
    </lineage>
</organism>
<protein>
    <submittedName>
        <fullName evidence="5">Tripartite motif-containing protein</fullName>
    </submittedName>
</protein>
<name>A0ABQ8XEK5_9EUKA</name>